<evidence type="ECO:0000256" key="1">
    <source>
        <dbReference type="SAM" id="MobiDB-lite"/>
    </source>
</evidence>
<name>A0A6A4BYJ3_9STRA</name>
<feature type="region of interest" description="Disordered" evidence="1">
    <location>
        <begin position="179"/>
        <end position="206"/>
    </location>
</feature>
<sequence>MLSSRERLQERQGQTAAPRHEHLQQLVDEFQRSPDILRKEEVVANLANFTYDPINYASLCRLRIMDLFLDILDADQEDKSSATSHKEEEAKQQGYPATTALPRAPRKRQLVEFALGGICNCVPDPALQQQFIDGEGVDIIAPYVLHTLEQPTASELNVAVSALTIAYFLLDSSAFADITSQSESSSRNGQKPQDARAGRGRAADAAGRVQVPDDESLFFLPLVQSLQQPHGDKWRTHLLCLSRGDFDGVGDVRVKELKACAARGIRGETRDRRVSGHANHIATHFGVKRAVRELQEKCSAAAGDTDDSKKETKAVRGWALESTNILRKYAGLLDAPLSYWLSRRKEEENENEERQFVFVCRPQWNYNAMALHQSQFVWYRRLFVAFSRYTFINTFRPLLAVGSADLPAEQKKTQ</sequence>
<evidence type="ECO:0000313" key="2">
    <source>
        <dbReference type="EMBL" id="KAE9281426.1"/>
    </source>
</evidence>
<accession>A0A6A4BYJ3</accession>
<feature type="compositionally biased region" description="Polar residues" evidence="1">
    <location>
        <begin position="179"/>
        <end position="191"/>
    </location>
</feature>
<comment type="caution">
    <text evidence="2">The sequence shown here is derived from an EMBL/GenBank/DDBJ whole genome shotgun (WGS) entry which is preliminary data.</text>
</comment>
<dbReference type="PANTHER" id="PTHR46263:SF1">
    <property type="entry name" value="ARMADILLO REPEAT-CONTAINING PROTEIN 7"/>
    <property type="match status" value="1"/>
</dbReference>
<dbReference type="Proteomes" id="UP000437068">
    <property type="component" value="Unassembled WGS sequence"/>
</dbReference>
<feature type="compositionally biased region" description="Basic and acidic residues" evidence="1">
    <location>
        <begin position="1"/>
        <end position="10"/>
    </location>
</feature>
<dbReference type="Gene3D" id="3.40.50.10320">
    <property type="entry name" value="LmbE-like"/>
    <property type="match status" value="1"/>
</dbReference>
<dbReference type="InterPro" id="IPR042462">
    <property type="entry name" value="ARMC7"/>
</dbReference>
<dbReference type="SUPFAM" id="SSF102588">
    <property type="entry name" value="LmbE-like"/>
    <property type="match status" value="1"/>
</dbReference>
<evidence type="ECO:0008006" key="4">
    <source>
        <dbReference type="Google" id="ProtNLM"/>
    </source>
</evidence>
<organism evidence="2 3">
    <name type="scientific">Phytophthora fragariae</name>
    <dbReference type="NCBI Taxonomy" id="53985"/>
    <lineage>
        <taxon>Eukaryota</taxon>
        <taxon>Sar</taxon>
        <taxon>Stramenopiles</taxon>
        <taxon>Oomycota</taxon>
        <taxon>Peronosporomycetes</taxon>
        <taxon>Peronosporales</taxon>
        <taxon>Peronosporaceae</taxon>
        <taxon>Phytophthora</taxon>
    </lineage>
</organism>
<feature type="region of interest" description="Disordered" evidence="1">
    <location>
        <begin position="1"/>
        <end position="21"/>
    </location>
</feature>
<dbReference type="InterPro" id="IPR016024">
    <property type="entry name" value="ARM-type_fold"/>
</dbReference>
<gene>
    <name evidence="2" type="ORF">PF001_g23781</name>
</gene>
<dbReference type="EMBL" id="QXGE01002494">
    <property type="protein sequence ID" value="KAE9281426.1"/>
    <property type="molecule type" value="Genomic_DNA"/>
</dbReference>
<proteinExistence type="predicted"/>
<dbReference type="PANTHER" id="PTHR46263">
    <property type="entry name" value="ARMADILLO REPEAT-CONTAINING PROTEIN 7"/>
    <property type="match status" value="1"/>
</dbReference>
<dbReference type="AlphaFoldDB" id="A0A6A4BYJ3"/>
<reference evidence="2 3" key="1">
    <citation type="submission" date="2018-08" db="EMBL/GenBank/DDBJ databases">
        <title>Genomic investigation of the strawberry pathogen Phytophthora fragariae indicates pathogenicity is determined by transcriptional variation in three key races.</title>
        <authorList>
            <person name="Adams T.M."/>
            <person name="Armitage A.D."/>
            <person name="Sobczyk M.K."/>
            <person name="Bates H.J."/>
            <person name="Dunwell J.M."/>
            <person name="Nellist C.F."/>
            <person name="Harrison R.J."/>
        </authorList>
    </citation>
    <scope>NUCLEOTIDE SEQUENCE [LARGE SCALE GENOMIC DNA]</scope>
    <source>
        <strain evidence="2 3">A4</strain>
    </source>
</reference>
<dbReference type="SUPFAM" id="SSF48371">
    <property type="entry name" value="ARM repeat"/>
    <property type="match status" value="1"/>
</dbReference>
<evidence type="ECO:0000313" key="3">
    <source>
        <dbReference type="Proteomes" id="UP000437068"/>
    </source>
</evidence>
<dbReference type="InterPro" id="IPR024078">
    <property type="entry name" value="LmbE-like_dom_sf"/>
</dbReference>
<protein>
    <recommendedName>
        <fullName evidence="4">N-acetylglucosaminylphosphatidylinositol deacetylase</fullName>
    </recommendedName>
</protein>